<dbReference type="Proteomes" id="UP000029221">
    <property type="component" value="Unassembled WGS sequence"/>
</dbReference>
<dbReference type="RefSeq" id="WP_042280391.1">
    <property type="nucleotide sequence ID" value="NZ_BBML01000010.1"/>
</dbReference>
<name>A0A090Q5J2_9FLAO</name>
<reference evidence="2" key="1">
    <citation type="journal article" date="2014" name="Genome Announc.">
        <title>Draft Genome Sequences of Marine Flavobacterium Nonlabens Strains NR17, NR24, NR27, NR32, NR33, and Ara13.</title>
        <authorList>
            <person name="Nakanishi M."/>
            <person name="Meirelles P."/>
            <person name="Suzuki R."/>
            <person name="Takatani N."/>
            <person name="Mino S."/>
            <person name="Suda W."/>
            <person name="Oshima K."/>
            <person name="Hattori M."/>
            <person name="Ohkuma M."/>
            <person name="Hosokawa M."/>
            <person name="Miyashita K."/>
            <person name="Thompson F.L."/>
            <person name="Niwa A."/>
            <person name="Sawabe T."/>
            <person name="Sawabe T."/>
        </authorList>
    </citation>
    <scope>NUCLEOTIDE SEQUENCE [LARGE SCALE GENOMIC DNA]</scope>
    <source>
        <strain evidence="2">JCM 19294</strain>
    </source>
</reference>
<evidence type="ECO:0000313" key="3">
    <source>
        <dbReference type="Proteomes" id="UP000029221"/>
    </source>
</evidence>
<protein>
    <recommendedName>
        <fullName evidence="4">GLPGLI family protein</fullName>
    </recommendedName>
</protein>
<accession>A0A090Q5J2</accession>
<dbReference type="STRING" id="319236.BST91_07015"/>
<gene>
    <name evidence="2" type="ORF">JCM19294_924</name>
</gene>
<organism evidence="2 3">
    <name type="scientific">Nonlabens tegetincola</name>
    <dbReference type="NCBI Taxonomy" id="323273"/>
    <lineage>
        <taxon>Bacteria</taxon>
        <taxon>Pseudomonadati</taxon>
        <taxon>Bacteroidota</taxon>
        <taxon>Flavobacteriia</taxon>
        <taxon>Flavobacteriales</taxon>
        <taxon>Flavobacteriaceae</taxon>
        <taxon>Nonlabens</taxon>
    </lineage>
</organism>
<dbReference type="eggNOG" id="ENOG5033MBF">
    <property type="taxonomic scope" value="Bacteria"/>
</dbReference>
<evidence type="ECO:0000313" key="2">
    <source>
        <dbReference type="EMBL" id="GAK98290.1"/>
    </source>
</evidence>
<proteinExistence type="predicted"/>
<evidence type="ECO:0000256" key="1">
    <source>
        <dbReference type="SAM" id="SignalP"/>
    </source>
</evidence>
<dbReference type="AlphaFoldDB" id="A0A090Q5J2"/>
<sequence length="267" mass="31531">MRLLIVFLLALNSFWLQSQTYSYRTITNNQMMVKGKVGEYPITLYMEYQGFCEYEREYTGWYKYDSSTQSIPIQVYFSTYPENEEFIIYAKYDGDFQLEIDEDYSCHPVNYDEKFYGDSDDGIFNNMSWNKKGSSQVWEVTFEEDVASKFWDLGEYDTYLTVDDNLVLDFGTMGFEYVYEVHIEGFKEVHDITHMLITVIEPSKPGGNGRGMCGAGDEIYLLYLRLDKQNKLLFSDSEKIQSCYEHMEESPVMYDTKFPERGFKRVK</sequence>
<feature type="signal peptide" evidence="1">
    <location>
        <begin position="1"/>
        <end position="18"/>
    </location>
</feature>
<evidence type="ECO:0008006" key="4">
    <source>
        <dbReference type="Google" id="ProtNLM"/>
    </source>
</evidence>
<feature type="chain" id="PRO_5001862812" description="GLPGLI family protein" evidence="1">
    <location>
        <begin position="19"/>
        <end position="267"/>
    </location>
</feature>
<dbReference type="EMBL" id="BBML01000010">
    <property type="protein sequence ID" value="GAK98290.1"/>
    <property type="molecule type" value="Genomic_DNA"/>
</dbReference>
<comment type="caution">
    <text evidence="2">The sequence shown here is derived from an EMBL/GenBank/DDBJ whole genome shotgun (WGS) entry which is preliminary data.</text>
</comment>
<keyword evidence="3" id="KW-1185">Reference proteome</keyword>
<keyword evidence="1" id="KW-0732">Signal</keyword>